<dbReference type="Proteomes" id="UP000612680">
    <property type="component" value="Chromosome"/>
</dbReference>
<dbReference type="InterPro" id="IPR010982">
    <property type="entry name" value="Lambda_DNA-bd_dom_sf"/>
</dbReference>
<organism evidence="5 6">
    <name type="scientific">Dyadobacter sandarakinus</name>
    <dbReference type="NCBI Taxonomy" id="2747268"/>
    <lineage>
        <taxon>Bacteria</taxon>
        <taxon>Pseudomonadati</taxon>
        <taxon>Bacteroidota</taxon>
        <taxon>Cytophagia</taxon>
        <taxon>Cytophagales</taxon>
        <taxon>Spirosomataceae</taxon>
        <taxon>Dyadobacter</taxon>
    </lineage>
</organism>
<keyword evidence="2" id="KW-0238">DNA-binding</keyword>
<evidence type="ECO:0000256" key="2">
    <source>
        <dbReference type="ARBA" id="ARBA00023125"/>
    </source>
</evidence>
<dbReference type="PROSITE" id="PS50943">
    <property type="entry name" value="HTH_CROC1"/>
    <property type="match status" value="1"/>
</dbReference>
<evidence type="ECO:0000259" key="4">
    <source>
        <dbReference type="PROSITE" id="PS50943"/>
    </source>
</evidence>
<evidence type="ECO:0000256" key="1">
    <source>
        <dbReference type="ARBA" id="ARBA00023015"/>
    </source>
</evidence>
<dbReference type="SMART" id="SM00530">
    <property type="entry name" value="HTH_XRE"/>
    <property type="match status" value="1"/>
</dbReference>
<accession>A0ABX7IF20</accession>
<protein>
    <submittedName>
        <fullName evidence="5">Helix-turn-helix transcriptional regulator</fullName>
    </submittedName>
</protein>
<reference evidence="5 6" key="1">
    <citation type="submission" date="2020-06" db="EMBL/GenBank/DDBJ databases">
        <title>Dyadobacter sandarakinus sp. nov., isolated from the soil of the Arctic Yellow River Station.</title>
        <authorList>
            <person name="Zhang Y."/>
            <person name="Peng F."/>
        </authorList>
    </citation>
    <scope>NUCLEOTIDE SEQUENCE [LARGE SCALE GENOMIC DNA]</scope>
    <source>
        <strain evidence="5 6">Q3-56</strain>
    </source>
</reference>
<dbReference type="CDD" id="cd00093">
    <property type="entry name" value="HTH_XRE"/>
    <property type="match status" value="1"/>
</dbReference>
<dbReference type="InterPro" id="IPR001387">
    <property type="entry name" value="Cro/C1-type_HTH"/>
</dbReference>
<dbReference type="PANTHER" id="PTHR46797:SF23">
    <property type="entry name" value="HTH-TYPE TRANSCRIPTIONAL REGULATOR SUTR"/>
    <property type="match status" value="1"/>
</dbReference>
<dbReference type="InterPro" id="IPR050807">
    <property type="entry name" value="TransReg_Diox_bact_type"/>
</dbReference>
<sequence length="71" mass="8218">MNKVELQKLIGRRIVQLRTEKGWSQADLARACEKDRQAMERIENGKLSPSLYTLYEIAVALEVRLEMLVTL</sequence>
<keyword evidence="1" id="KW-0805">Transcription regulation</keyword>
<keyword evidence="6" id="KW-1185">Reference proteome</keyword>
<dbReference type="PANTHER" id="PTHR46797">
    <property type="entry name" value="HTH-TYPE TRANSCRIPTIONAL REGULATOR"/>
    <property type="match status" value="1"/>
</dbReference>
<dbReference type="EMBL" id="CP056775">
    <property type="protein sequence ID" value="QRR04318.1"/>
    <property type="molecule type" value="Genomic_DNA"/>
</dbReference>
<evidence type="ECO:0000313" key="5">
    <source>
        <dbReference type="EMBL" id="QRR04318.1"/>
    </source>
</evidence>
<dbReference type="Gene3D" id="1.10.260.40">
    <property type="entry name" value="lambda repressor-like DNA-binding domains"/>
    <property type="match status" value="1"/>
</dbReference>
<gene>
    <name evidence="5" type="ORF">HWI92_22880</name>
</gene>
<evidence type="ECO:0000256" key="3">
    <source>
        <dbReference type="ARBA" id="ARBA00023163"/>
    </source>
</evidence>
<name>A0ABX7IF20_9BACT</name>
<dbReference type="Pfam" id="PF01381">
    <property type="entry name" value="HTH_3"/>
    <property type="match status" value="1"/>
</dbReference>
<dbReference type="SUPFAM" id="SSF47413">
    <property type="entry name" value="lambda repressor-like DNA-binding domains"/>
    <property type="match status" value="1"/>
</dbReference>
<keyword evidence="3" id="KW-0804">Transcription</keyword>
<evidence type="ECO:0000313" key="6">
    <source>
        <dbReference type="Proteomes" id="UP000612680"/>
    </source>
</evidence>
<feature type="domain" description="HTH cro/C1-type" evidence="4">
    <location>
        <begin position="14"/>
        <end position="68"/>
    </location>
</feature>
<proteinExistence type="predicted"/>